<keyword evidence="2" id="KW-0285">Flavoprotein</keyword>
<accession>A0A937URH2</accession>
<dbReference type="Gene3D" id="2.40.30.10">
    <property type="entry name" value="Translation factors"/>
    <property type="match status" value="1"/>
</dbReference>
<dbReference type="PANTHER" id="PTHR47354">
    <property type="entry name" value="NADH OXIDOREDUCTASE HCR"/>
    <property type="match status" value="1"/>
</dbReference>
<dbReference type="SUPFAM" id="SSF52343">
    <property type="entry name" value="Ferredoxin reductase-like, C-terminal NADP-linked domain"/>
    <property type="match status" value="1"/>
</dbReference>
<reference evidence="10" key="1">
    <citation type="submission" date="2020-12" db="EMBL/GenBank/DDBJ databases">
        <title>Genomic characterization of non-nitrogen-fixing Frankia strains.</title>
        <authorList>
            <person name="Carlos-Shanley C."/>
            <person name="Guerra T."/>
            <person name="Hahn D."/>
        </authorList>
    </citation>
    <scope>NUCLEOTIDE SEQUENCE</scope>
    <source>
        <strain evidence="10">CN6</strain>
    </source>
</reference>
<keyword evidence="4" id="KW-0479">Metal-binding</keyword>
<evidence type="ECO:0000256" key="7">
    <source>
        <dbReference type="ARBA" id="ARBA00023014"/>
    </source>
</evidence>
<dbReference type="InterPro" id="IPR017927">
    <property type="entry name" value="FAD-bd_FR_type"/>
</dbReference>
<feature type="domain" description="FAD-binding FR-type" evidence="9">
    <location>
        <begin position="4"/>
        <end position="105"/>
    </location>
</feature>
<dbReference type="AlphaFoldDB" id="A0A937URH2"/>
<protein>
    <submittedName>
        <fullName evidence="10">Oxidoreductase</fullName>
    </submittedName>
</protein>
<dbReference type="InterPro" id="IPR012675">
    <property type="entry name" value="Beta-grasp_dom_sf"/>
</dbReference>
<dbReference type="Gene3D" id="3.40.50.80">
    <property type="entry name" value="Nucleotide-binding domain of ferredoxin-NADP reductase (FNR) module"/>
    <property type="match status" value="1"/>
</dbReference>
<evidence type="ECO:0000256" key="2">
    <source>
        <dbReference type="ARBA" id="ARBA00022630"/>
    </source>
</evidence>
<gene>
    <name evidence="10" type="ORF">I7412_29065</name>
</gene>
<dbReference type="PROSITE" id="PS51384">
    <property type="entry name" value="FAD_FR"/>
    <property type="match status" value="1"/>
</dbReference>
<keyword evidence="3" id="KW-0001">2Fe-2S</keyword>
<dbReference type="Pfam" id="PF22290">
    <property type="entry name" value="DmmA-like_N"/>
    <property type="match status" value="1"/>
</dbReference>
<dbReference type="InterPro" id="IPR001041">
    <property type="entry name" value="2Fe-2S_ferredoxin-type"/>
</dbReference>
<sequence length="315" mass="32866">MTAGARLDLVVTAATEPVPGVRCLRLAAAGGGELPGFVPGSHLVVDCGGRPNAYSLTSDGLEPTEYAISVLLVEDGAGGSRWAHERLDVGARVSARPPRSAFPPVARARRHLLVAGGIGVTPVVSHLRAARRRGQDARVLYLHRAGRGAHAADVRELAGDRAELFTDRRAFTARLDEALADQPLGAHLYLCGPAGLTDRVLAAAAARGWPASRVHTERFGPDALGPGDPFTVTLTRVGTTVAVPAGGSLLEALERAGVDVRSQCRRGVCGECRLPVTGGQPLHRDLFLSEEAKAAGDSLMPCVSRAAGPHLEVPL</sequence>
<dbReference type="InterPro" id="IPR017938">
    <property type="entry name" value="Riboflavin_synthase-like_b-brl"/>
</dbReference>
<evidence type="ECO:0000259" key="9">
    <source>
        <dbReference type="PROSITE" id="PS51384"/>
    </source>
</evidence>
<dbReference type="PRINTS" id="PR00409">
    <property type="entry name" value="PHDIOXRDTASE"/>
</dbReference>
<dbReference type="GO" id="GO:0046872">
    <property type="term" value="F:metal ion binding"/>
    <property type="evidence" value="ECO:0007669"/>
    <property type="project" value="UniProtKB-KW"/>
</dbReference>
<dbReference type="Pfam" id="PF00111">
    <property type="entry name" value="Fer2"/>
    <property type="match status" value="1"/>
</dbReference>
<dbReference type="PANTHER" id="PTHR47354:SF1">
    <property type="entry name" value="CARNITINE MONOOXYGENASE REDUCTASE SUBUNIT"/>
    <property type="match status" value="1"/>
</dbReference>
<evidence type="ECO:0000313" key="10">
    <source>
        <dbReference type="EMBL" id="MBL7631138.1"/>
    </source>
</evidence>
<dbReference type="CDD" id="cd00207">
    <property type="entry name" value="fer2"/>
    <property type="match status" value="1"/>
</dbReference>
<evidence type="ECO:0000313" key="11">
    <source>
        <dbReference type="Proteomes" id="UP000604475"/>
    </source>
</evidence>
<keyword evidence="7" id="KW-0411">Iron-sulfur</keyword>
<keyword evidence="11" id="KW-1185">Reference proteome</keyword>
<dbReference type="Proteomes" id="UP000604475">
    <property type="component" value="Unassembled WGS sequence"/>
</dbReference>
<dbReference type="CDD" id="cd06185">
    <property type="entry name" value="PDR_like"/>
    <property type="match status" value="1"/>
</dbReference>
<dbReference type="GO" id="GO:0051537">
    <property type="term" value="F:2 iron, 2 sulfur cluster binding"/>
    <property type="evidence" value="ECO:0007669"/>
    <property type="project" value="UniProtKB-KW"/>
</dbReference>
<keyword evidence="5" id="KW-0560">Oxidoreductase</keyword>
<name>A0A937URH2_9ACTN</name>
<proteinExistence type="predicted"/>
<dbReference type="RefSeq" id="WP_203002967.1">
    <property type="nucleotide sequence ID" value="NZ_JADWYU010000086.1"/>
</dbReference>
<dbReference type="EMBL" id="JAEACQ010000261">
    <property type="protein sequence ID" value="MBL7631138.1"/>
    <property type="molecule type" value="Genomic_DNA"/>
</dbReference>
<comment type="cofactor">
    <cofactor evidence="1">
        <name>FAD</name>
        <dbReference type="ChEBI" id="CHEBI:57692"/>
    </cofactor>
</comment>
<dbReference type="Gene3D" id="3.10.20.30">
    <property type="match status" value="1"/>
</dbReference>
<dbReference type="InterPro" id="IPR054582">
    <property type="entry name" value="DmmA-like_N"/>
</dbReference>
<organism evidence="10 11">
    <name type="scientific">Frankia nepalensis</name>
    <dbReference type="NCBI Taxonomy" id="1836974"/>
    <lineage>
        <taxon>Bacteria</taxon>
        <taxon>Bacillati</taxon>
        <taxon>Actinomycetota</taxon>
        <taxon>Actinomycetes</taxon>
        <taxon>Frankiales</taxon>
        <taxon>Frankiaceae</taxon>
        <taxon>Frankia</taxon>
    </lineage>
</organism>
<evidence type="ECO:0000259" key="8">
    <source>
        <dbReference type="PROSITE" id="PS51085"/>
    </source>
</evidence>
<dbReference type="SUPFAM" id="SSF54292">
    <property type="entry name" value="2Fe-2S ferredoxin-like"/>
    <property type="match status" value="1"/>
</dbReference>
<dbReference type="InterPro" id="IPR039261">
    <property type="entry name" value="FNR_nucleotide-bd"/>
</dbReference>
<dbReference type="SUPFAM" id="SSF63380">
    <property type="entry name" value="Riboflavin synthase domain-like"/>
    <property type="match status" value="1"/>
</dbReference>
<dbReference type="PROSITE" id="PS51085">
    <property type="entry name" value="2FE2S_FER_2"/>
    <property type="match status" value="1"/>
</dbReference>
<evidence type="ECO:0000256" key="6">
    <source>
        <dbReference type="ARBA" id="ARBA00023004"/>
    </source>
</evidence>
<evidence type="ECO:0000256" key="1">
    <source>
        <dbReference type="ARBA" id="ARBA00001974"/>
    </source>
</evidence>
<keyword evidence="6" id="KW-0408">Iron</keyword>
<comment type="caution">
    <text evidence="10">The sequence shown here is derived from an EMBL/GenBank/DDBJ whole genome shotgun (WGS) entry which is preliminary data.</text>
</comment>
<dbReference type="InterPro" id="IPR050415">
    <property type="entry name" value="MRET"/>
</dbReference>
<feature type="domain" description="2Fe-2S ferredoxin-type" evidence="8">
    <location>
        <begin position="230"/>
        <end position="315"/>
    </location>
</feature>
<evidence type="ECO:0000256" key="5">
    <source>
        <dbReference type="ARBA" id="ARBA00023002"/>
    </source>
</evidence>
<evidence type="ECO:0000256" key="3">
    <source>
        <dbReference type="ARBA" id="ARBA00022714"/>
    </source>
</evidence>
<dbReference type="InterPro" id="IPR036010">
    <property type="entry name" value="2Fe-2S_ferredoxin-like_sf"/>
</dbReference>
<dbReference type="GO" id="GO:0016491">
    <property type="term" value="F:oxidoreductase activity"/>
    <property type="evidence" value="ECO:0007669"/>
    <property type="project" value="UniProtKB-KW"/>
</dbReference>
<evidence type="ECO:0000256" key="4">
    <source>
        <dbReference type="ARBA" id="ARBA00022723"/>
    </source>
</evidence>